<accession>A0A2S9INQ9</accession>
<feature type="region of interest" description="Disordered" evidence="1">
    <location>
        <begin position="446"/>
        <end position="493"/>
    </location>
</feature>
<evidence type="ECO:0000313" key="4">
    <source>
        <dbReference type="Proteomes" id="UP000239434"/>
    </source>
</evidence>
<comment type="caution">
    <text evidence="3">The sequence shown here is derived from an EMBL/GenBank/DDBJ whole genome shotgun (WGS) entry which is preliminary data.</text>
</comment>
<dbReference type="EMBL" id="PVBR01000014">
    <property type="protein sequence ID" value="PRD42156.1"/>
    <property type="molecule type" value="Genomic_DNA"/>
</dbReference>
<evidence type="ECO:0000259" key="2">
    <source>
        <dbReference type="Pfam" id="PF13264"/>
    </source>
</evidence>
<organism evidence="3 4">
    <name type="scientific">Phyllobacterium phragmitis</name>
    <dbReference type="NCBI Taxonomy" id="2670329"/>
    <lineage>
        <taxon>Bacteria</taxon>
        <taxon>Pseudomonadati</taxon>
        <taxon>Pseudomonadota</taxon>
        <taxon>Alphaproteobacteria</taxon>
        <taxon>Hyphomicrobiales</taxon>
        <taxon>Phyllobacteriaceae</taxon>
        <taxon>Phyllobacterium</taxon>
    </lineage>
</organism>
<keyword evidence="4" id="KW-1185">Reference proteome</keyword>
<sequence>MAPYWTKVSTILAGADAMRKATQYLPKFIHESDPDYDFRRLNSKFTNIFRDIVENLAAKPFSKEVALGAKATDRIKKLAENITGSGDHLHIFSANCFFHGIANAIDWILVDYTKNVPVNATIAQEQALGVRPYWVRVPAQNVRAAYSETIGGVETFVHIRIKEDTTERDGYGEKTIQRVRILNRELTRDEKGEVISAADATWQVMEKRKGANGKDEWVSVGEGPITIKEIPMVPFVTGRRIGNSWRIVPPLQGAADLQIEHYQQESGLKYAKELTCFPMLAGNGVTPDTGDDGAPRPVPVGPKSVLYAPANGEGQHGEWKFIEPSAQSLKFLAEDVKETGQQLRELGRQPLTAQTGNLTVVTTAFAAQKGNSAIQAWALNLKDALENALRLTALWLKEEIEAEVTVHTDFDVETDNVEGMKVVLDMKKEGLISRSAAVAEAKRRNILSPEYDDEEDMDKILEEVPGADGDEDITASATPPIDDPDDPALTQAA</sequence>
<reference evidence="3 4" key="1">
    <citation type="submission" date="2018-02" db="EMBL/GenBank/DDBJ databases">
        <title>The draft genome of Phyllobacterium sp. 1N-3.</title>
        <authorList>
            <person name="Liu L."/>
            <person name="Li L."/>
            <person name="Zhang X."/>
            <person name="Wang T."/>
            <person name="Liang L."/>
        </authorList>
    </citation>
    <scope>NUCLEOTIDE SEQUENCE [LARGE SCALE GENOMIC DNA]</scope>
    <source>
        <strain evidence="3 4">1N-3</strain>
    </source>
</reference>
<dbReference type="Pfam" id="PF13264">
    <property type="entry name" value="DUF4055"/>
    <property type="match status" value="1"/>
</dbReference>
<protein>
    <recommendedName>
        <fullName evidence="2">DUF4055 domain-containing protein</fullName>
    </recommendedName>
</protein>
<name>A0A2S9INQ9_9HYPH</name>
<evidence type="ECO:0000313" key="3">
    <source>
        <dbReference type="EMBL" id="PRD42156.1"/>
    </source>
</evidence>
<dbReference type="InterPro" id="IPR025129">
    <property type="entry name" value="DUF4055"/>
</dbReference>
<feature type="domain" description="DUF4055" evidence="2">
    <location>
        <begin position="250"/>
        <end position="395"/>
    </location>
</feature>
<gene>
    <name evidence="3" type="ORF">C5748_18345</name>
</gene>
<dbReference type="AlphaFoldDB" id="A0A2S9INQ9"/>
<evidence type="ECO:0000256" key="1">
    <source>
        <dbReference type="SAM" id="MobiDB-lite"/>
    </source>
</evidence>
<dbReference type="Proteomes" id="UP000239434">
    <property type="component" value="Unassembled WGS sequence"/>
</dbReference>
<proteinExistence type="predicted"/>